<keyword evidence="6" id="KW-0863">Zinc-finger</keyword>
<feature type="domain" description="CTCHY-type" evidence="9">
    <location>
        <begin position="355"/>
        <end position="416"/>
    </location>
</feature>
<organism evidence="10 11">
    <name type="scientific">Xylocopa violacea</name>
    <name type="common">Violet carpenter bee</name>
    <name type="synonym">Apis violacea</name>
    <dbReference type="NCBI Taxonomy" id="135666"/>
    <lineage>
        <taxon>Eukaryota</taxon>
        <taxon>Metazoa</taxon>
        <taxon>Ecdysozoa</taxon>
        <taxon>Arthropoda</taxon>
        <taxon>Hexapoda</taxon>
        <taxon>Insecta</taxon>
        <taxon>Pterygota</taxon>
        <taxon>Neoptera</taxon>
        <taxon>Endopterygota</taxon>
        <taxon>Hymenoptera</taxon>
        <taxon>Apocrita</taxon>
        <taxon>Aculeata</taxon>
        <taxon>Apoidea</taxon>
        <taxon>Anthophila</taxon>
        <taxon>Apidae</taxon>
        <taxon>Xylocopa</taxon>
        <taxon>Xylocopa</taxon>
    </lineage>
</organism>
<dbReference type="PROSITE" id="PS51270">
    <property type="entry name" value="ZF_CTCHY"/>
    <property type="match status" value="1"/>
</dbReference>
<evidence type="ECO:0000256" key="7">
    <source>
        <dbReference type="SAM" id="MobiDB-lite"/>
    </source>
</evidence>
<protein>
    <recommendedName>
        <fullName evidence="12">Zinc finger CCHC domain-containing protein 4</fullName>
    </recommendedName>
</protein>
<dbReference type="PROSITE" id="PS50216">
    <property type="entry name" value="DHHC"/>
    <property type="match status" value="1"/>
</dbReference>
<name>A0ABP1NEE8_XYLVO</name>
<evidence type="ECO:0000313" key="10">
    <source>
        <dbReference type="EMBL" id="CAL7937905.1"/>
    </source>
</evidence>
<keyword evidence="6" id="KW-0479">Metal-binding</keyword>
<dbReference type="PROSITE" id="PS50158">
    <property type="entry name" value="ZF_CCHC"/>
    <property type="match status" value="1"/>
</dbReference>
<dbReference type="Proteomes" id="UP001642520">
    <property type="component" value="Unassembled WGS sequence"/>
</dbReference>
<gene>
    <name evidence="10" type="ORF">XYLVIOL_LOCUS2966</name>
</gene>
<dbReference type="InterPro" id="IPR039846">
    <property type="entry name" value="ZCCHC4"/>
</dbReference>
<dbReference type="PANTHER" id="PTHR13493:SF3">
    <property type="entry name" value="RRNA N6-ADENOSINE-METHYLTRANSFERASE ZCCHC4"/>
    <property type="match status" value="1"/>
</dbReference>
<keyword evidence="6" id="KW-0862">Zinc</keyword>
<dbReference type="EMBL" id="CAXAJV020001288">
    <property type="protein sequence ID" value="CAL7937905.1"/>
    <property type="molecule type" value="Genomic_DNA"/>
</dbReference>
<evidence type="ECO:0000256" key="1">
    <source>
        <dbReference type="ARBA" id="ARBA00004496"/>
    </source>
</evidence>
<dbReference type="PANTHER" id="PTHR13493">
    <property type="entry name" value="ZINC FINGER CCHC DOMAIN-CONTAINING"/>
    <property type="match status" value="1"/>
</dbReference>
<comment type="subcellular location">
    <subcellularLocation>
        <location evidence="1">Cytoplasm</location>
    </subcellularLocation>
</comment>
<dbReference type="InterPro" id="IPR041370">
    <property type="entry name" value="Mlase_EEF1AKMT1/ZCCHC4"/>
</dbReference>
<evidence type="ECO:0000256" key="4">
    <source>
        <dbReference type="ARBA" id="ARBA00022679"/>
    </source>
</evidence>
<keyword evidence="2" id="KW-0963">Cytoplasm</keyword>
<dbReference type="PROSITE" id="PS00092">
    <property type="entry name" value="N6_MTASE"/>
    <property type="match status" value="1"/>
</dbReference>
<accession>A0ABP1NEE8</accession>
<proteinExistence type="predicted"/>
<evidence type="ECO:0008006" key="12">
    <source>
        <dbReference type="Google" id="ProtNLM"/>
    </source>
</evidence>
<dbReference type="InterPro" id="IPR002052">
    <property type="entry name" value="DNA_methylase_N6_adenine_CS"/>
</dbReference>
<feature type="region of interest" description="Disordered" evidence="7">
    <location>
        <begin position="473"/>
        <end position="554"/>
    </location>
</feature>
<sequence length="554" mass="64819">MECFWSDPTKHPQCPHGPTLLFGKYKNGNLEKFYTCAACRERKMCKFYLKEEEKLTKQQAAKWEQERKQYASRYNHRSLYIRFNEVMGAPPDRRLYCFTCDQLLLKSEGYALDKHENHHLKEGLTDYQMKHPTEILKPLENSRQEAQYFFTKQSTEDIVNILAKLGAKQLLCIGTPKIHEYILENHEDEISSLLLDLDGRFHNFFGPLNYCWYNLLNNHFFKQDSMHVFKDFIMQNNGKDTYLICDPPFGSRVEPISWTLKRISDLHKKWNNIEDENDCLKIVFIFPYFMESIMKQKSNPPGISGGLKDLKMSDYKVSYDNHALFRTDNKTAKLSSPIRIFTNISLNLVELPKSQGYKYCKKCKKWIAKENKHCKICKECTSKNGLTYKHCDVCKRCVKPSWKHCETCNRCTAVNHSCGQKPRTTGKCFKCNELGHTEKECDTNKETHTNITKTKKVKKRKAGVVKEMIKNVKKRKVDDSRESNEEQANVSVIKNSKKSPDKLKKKGKNKKIASEVKVKTLKKTRQLKMHKKMKLHNQSNGNVNTKKKAKKKQT</sequence>
<dbReference type="InterPro" id="IPR017921">
    <property type="entry name" value="Znf_CTCHY"/>
</dbReference>
<evidence type="ECO:0000256" key="6">
    <source>
        <dbReference type="PROSITE-ProRule" id="PRU00047"/>
    </source>
</evidence>
<keyword evidence="11" id="KW-1185">Reference proteome</keyword>
<evidence type="ECO:0000259" key="8">
    <source>
        <dbReference type="PROSITE" id="PS50158"/>
    </source>
</evidence>
<reference evidence="10 11" key="1">
    <citation type="submission" date="2024-08" db="EMBL/GenBank/DDBJ databases">
        <authorList>
            <person name="Will J Nash"/>
            <person name="Angela Man"/>
            <person name="Seanna McTaggart"/>
            <person name="Kendall Baker"/>
            <person name="Tom Barker"/>
            <person name="Leah Catchpole"/>
            <person name="Alex Durrant"/>
            <person name="Karim Gharbi"/>
            <person name="Naomi Irish"/>
            <person name="Gemy Kaithakottil"/>
            <person name="Debby Ku"/>
            <person name="Aaliyah Providence"/>
            <person name="Felix Shaw"/>
            <person name="David Swarbreck"/>
            <person name="Chris Watkins"/>
            <person name="Ann M. McCartney"/>
            <person name="Giulio Formenti"/>
            <person name="Alice Mouton"/>
            <person name="Noel Vella"/>
            <person name="Bjorn M von Reumont"/>
            <person name="Adriana Vella"/>
            <person name="Wilfried Haerty"/>
        </authorList>
    </citation>
    <scope>NUCLEOTIDE SEQUENCE [LARGE SCALE GENOMIC DNA]</scope>
</reference>
<dbReference type="InterPro" id="IPR001878">
    <property type="entry name" value="Znf_CCHC"/>
</dbReference>
<evidence type="ECO:0000256" key="2">
    <source>
        <dbReference type="ARBA" id="ARBA00022490"/>
    </source>
</evidence>
<feature type="domain" description="CCHC-type" evidence="8">
    <location>
        <begin position="427"/>
        <end position="441"/>
    </location>
</feature>
<feature type="compositionally biased region" description="Basic residues" evidence="7">
    <location>
        <begin position="519"/>
        <end position="535"/>
    </location>
</feature>
<feature type="compositionally biased region" description="Basic residues" evidence="7">
    <location>
        <begin position="545"/>
        <end position="554"/>
    </location>
</feature>
<evidence type="ECO:0000256" key="3">
    <source>
        <dbReference type="ARBA" id="ARBA00022603"/>
    </source>
</evidence>
<comment type="caution">
    <text evidence="10">The sequence shown here is derived from an EMBL/GenBank/DDBJ whole genome shotgun (WGS) entry which is preliminary data.</text>
</comment>
<keyword evidence="5" id="KW-0539">Nucleus</keyword>
<keyword evidence="3" id="KW-0489">Methyltransferase</keyword>
<keyword evidence="4" id="KW-0808">Transferase</keyword>
<evidence type="ECO:0000313" key="11">
    <source>
        <dbReference type="Proteomes" id="UP001642520"/>
    </source>
</evidence>
<dbReference type="Pfam" id="PF10237">
    <property type="entry name" value="N6-adenineMlase"/>
    <property type="match status" value="1"/>
</dbReference>
<evidence type="ECO:0000259" key="9">
    <source>
        <dbReference type="PROSITE" id="PS51270"/>
    </source>
</evidence>
<evidence type="ECO:0000256" key="5">
    <source>
        <dbReference type="ARBA" id="ARBA00023242"/>
    </source>
</evidence>